<dbReference type="EMBL" id="JARBDR010000246">
    <property type="protein sequence ID" value="KAJ8317362.1"/>
    <property type="molecule type" value="Genomic_DNA"/>
</dbReference>
<dbReference type="PANTHER" id="PTHR46636">
    <property type="entry name" value="CDK2-ASSOCIATED AND CULLIN DOMAIN-CONTAINING PROTEIN 1"/>
    <property type="match status" value="1"/>
</dbReference>
<comment type="caution">
    <text evidence="2">The sequence shown here is derived from an EMBL/GenBank/DDBJ whole genome shotgun (WGS) entry which is preliminary data.</text>
</comment>
<reference evidence="2 3" key="1">
    <citation type="submission" date="2022-12" db="EMBL/GenBank/DDBJ databases">
        <title>Chromosome-level genome of Tegillarca granosa.</title>
        <authorList>
            <person name="Kim J."/>
        </authorList>
    </citation>
    <scope>NUCLEOTIDE SEQUENCE [LARGE SCALE GENOMIC DNA]</scope>
    <source>
        <strain evidence="2">Teg-2019</strain>
        <tissue evidence="2">Adductor muscle</tissue>
    </source>
</reference>
<evidence type="ECO:0000313" key="2">
    <source>
        <dbReference type="EMBL" id="KAJ8317362.1"/>
    </source>
</evidence>
<dbReference type="SUPFAM" id="SSF74788">
    <property type="entry name" value="Cullin repeat-like"/>
    <property type="match status" value="1"/>
</dbReference>
<gene>
    <name evidence="2" type="ORF">KUTeg_005266</name>
</gene>
<keyword evidence="3" id="KW-1185">Reference proteome</keyword>
<name>A0ABQ9FJ81_TEGGR</name>
<dbReference type="PANTHER" id="PTHR46636:SF1">
    <property type="entry name" value="CDK2-ASSOCIATED AND CULLIN DOMAIN-CONTAINING PROTEIN 1"/>
    <property type="match status" value="1"/>
</dbReference>
<feature type="region of interest" description="Disordered" evidence="1">
    <location>
        <begin position="22"/>
        <end position="79"/>
    </location>
</feature>
<feature type="compositionally biased region" description="Acidic residues" evidence="1">
    <location>
        <begin position="39"/>
        <end position="48"/>
    </location>
</feature>
<sequence length="193" mass="22523">MFHIHNKNNYFVSPVTASILPGDRTVERRRPPRKFCQTMDDEPMEAVEADSTQPDLAPDPSPLTDQETPKRPHPLLRPGGMVMMTLTTEDYQTQYWPKLEGAIEQLLTMSPGQYIPISYEQMYSCVYKCVCKQFSEKLYSDLIQYMVHHLEKLNTALQTNFVQFVFYICVCSMMQVENSKDFIEKIDFMLKQN</sequence>
<dbReference type="InterPro" id="IPR042652">
    <property type="entry name" value="CACUL1"/>
</dbReference>
<protein>
    <recommendedName>
        <fullName evidence="4">CDK2 associated cullin domain 1</fullName>
    </recommendedName>
</protein>
<accession>A0ABQ9FJ81</accession>
<proteinExistence type="predicted"/>
<dbReference type="Gene3D" id="1.20.1310.10">
    <property type="entry name" value="Cullin Repeats"/>
    <property type="match status" value="1"/>
</dbReference>
<evidence type="ECO:0008006" key="4">
    <source>
        <dbReference type="Google" id="ProtNLM"/>
    </source>
</evidence>
<dbReference type="InterPro" id="IPR016159">
    <property type="entry name" value="Cullin_repeat-like_dom_sf"/>
</dbReference>
<evidence type="ECO:0000256" key="1">
    <source>
        <dbReference type="SAM" id="MobiDB-lite"/>
    </source>
</evidence>
<evidence type="ECO:0000313" key="3">
    <source>
        <dbReference type="Proteomes" id="UP001217089"/>
    </source>
</evidence>
<dbReference type="Proteomes" id="UP001217089">
    <property type="component" value="Unassembled WGS sequence"/>
</dbReference>
<organism evidence="2 3">
    <name type="scientific">Tegillarca granosa</name>
    <name type="common">Malaysian cockle</name>
    <name type="synonym">Anadara granosa</name>
    <dbReference type="NCBI Taxonomy" id="220873"/>
    <lineage>
        <taxon>Eukaryota</taxon>
        <taxon>Metazoa</taxon>
        <taxon>Spiralia</taxon>
        <taxon>Lophotrochozoa</taxon>
        <taxon>Mollusca</taxon>
        <taxon>Bivalvia</taxon>
        <taxon>Autobranchia</taxon>
        <taxon>Pteriomorphia</taxon>
        <taxon>Arcoida</taxon>
        <taxon>Arcoidea</taxon>
        <taxon>Arcidae</taxon>
        <taxon>Tegillarca</taxon>
    </lineage>
</organism>